<dbReference type="AlphaFoldDB" id="A0A951Q0R9"/>
<evidence type="ECO:0000313" key="2">
    <source>
        <dbReference type="Proteomes" id="UP000715781"/>
    </source>
</evidence>
<comment type="caution">
    <text evidence="1">The sequence shown here is derived from an EMBL/GenBank/DDBJ whole genome shotgun (WGS) entry which is preliminary data.</text>
</comment>
<gene>
    <name evidence="1" type="ORF">KME32_18860</name>
</gene>
<dbReference type="Proteomes" id="UP000715781">
    <property type="component" value="Unassembled WGS sequence"/>
</dbReference>
<dbReference type="GO" id="GO:0016787">
    <property type="term" value="F:hydrolase activity"/>
    <property type="evidence" value="ECO:0007669"/>
    <property type="project" value="UniProtKB-KW"/>
</dbReference>
<sequence>MGKTATAEIYSPAPLFKDVDSYTTKISANNDIADIYFPKQLDNKIGNRSFPIALLLQGANVDKSNYSNFARIVASYGFIVVVPNHQANRQKVGIGLFADTSQIEAVLAQMKLENKNPNSPITNIINTRKLGLLGHSLGGAVGLSAIANLCLPFLCKGSFSRPKQLLAGAFFGANLRNTTTQQFIPINNSHIKVALLQGTIDSIAIPQRAQATYEQIQHPPKTLISILGVNHYGITNTNNPTGARLDKNMPDLDQNASIETVARWSGLFLRATILNDKVAFDYIYSTGDDLDPNVSVITQTKKYTNKFSPPNTVYP</sequence>
<proteinExistence type="predicted"/>
<reference evidence="1" key="1">
    <citation type="submission" date="2021-05" db="EMBL/GenBank/DDBJ databases">
        <authorList>
            <person name="Pietrasiak N."/>
            <person name="Ward R."/>
            <person name="Stajich J.E."/>
            <person name="Kurbessoian T."/>
        </authorList>
    </citation>
    <scope>NUCLEOTIDE SEQUENCE</scope>
    <source>
        <strain evidence="1">JT2-VF2</strain>
    </source>
</reference>
<accession>A0A951Q0R9</accession>
<dbReference type="InterPro" id="IPR029058">
    <property type="entry name" value="AB_hydrolase_fold"/>
</dbReference>
<organism evidence="1 2">
    <name type="scientific">Mojavia pulchra JT2-VF2</name>
    <dbReference type="NCBI Taxonomy" id="287848"/>
    <lineage>
        <taxon>Bacteria</taxon>
        <taxon>Bacillati</taxon>
        <taxon>Cyanobacteriota</taxon>
        <taxon>Cyanophyceae</taxon>
        <taxon>Nostocales</taxon>
        <taxon>Nostocaceae</taxon>
    </lineage>
</organism>
<dbReference type="PANTHER" id="PTHR33428">
    <property type="entry name" value="CHLOROPHYLLASE-2, CHLOROPLASTIC"/>
    <property type="match status" value="1"/>
</dbReference>
<dbReference type="SUPFAM" id="SSF53474">
    <property type="entry name" value="alpha/beta-Hydrolases"/>
    <property type="match status" value="1"/>
</dbReference>
<evidence type="ECO:0000313" key="1">
    <source>
        <dbReference type="EMBL" id="MBW4563167.1"/>
    </source>
</evidence>
<dbReference type="PANTHER" id="PTHR33428:SF14">
    <property type="entry name" value="CARBOXYLESTERASE TYPE B DOMAIN-CONTAINING PROTEIN"/>
    <property type="match status" value="1"/>
</dbReference>
<keyword evidence="1" id="KW-0378">Hydrolase</keyword>
<dbReference type="InterPro" id="IPR017395">
    <property type="entry name" value="Chlorophyllase-like"/>
</dbReference>
<dbReference type="Pfam" id="PF07224">
    <property type="entry name" value="Chlorophyllase"/>
    <property type="match status" value="1"/>
</dbReference>
<protein>
    <submittedName>
        <fullName evidence="1">Alpha/beta hydrolase</fullName>
    </submittedName>
</protein>
<dbReference type="Gene3D" id="3.40.50.1820">
    <property type="entry name" value="alpha/beta hydrolase"/>
    <property type="match status" value="1"/>
</dbReference>
<dbReference type="EMBL" id="JAHHHN010000011">
    <property type="protein sequence ID" value="MBW4563167.1"/>
    <property type="molecule type" value="Genomic_DNA"/>
</dbReference>
<reference evidence="1" key="2">
    <citation type="journal article" date="2022" name="Microbiol. Resour. Announc.">
        <title>Metagenome Sequencing to Explore Phylogenomics of Terrestrial Cyanobacteria.</title>
        <authorList>
            <person name="Ward R.D."/>
            <person name="Stajich J.E."/>
            <person name="Johansen J.R."/>
            <person name="Huntemann M."/>
            <person name="Clum A."/>
            <person name="Foster B."/>
            <person name="Foster B."/>
            <person name="Roux S."/>
            <person name="Palaniappan K."/>
            <person name="Varghese N."/>
            <person name="Mukherjee S."/>
            <person name="Reddy T.B.K."/>
            <person name="Daum C."/>
            <person name="Copeland A."/>
            <person name="Chen I.A."/>
            <person name="Ivanova N.N."/>
            <person name="Kyrpides N.C."/>
            <person name="Shapiro N."/>
            <person name="Eloe-Fadrosh E.A."/>
            <person name="Pietrasiak N."/>
        </authorList>
    </citation>
    <scope>NUCLEOTIDE SEQUENCE</scope>
    <source>
        <strain evidence="1">JT2-VF2</strain>
    </source>
</reference>
<name>A0A951Q0R9_9NOST</name>